<reference evidence="3 4" key="1">
    <citation type="journal article" date="2007" name="Appl. Environ. Microbiol.">
        <title>Rhizobial factors required for stem nodule maturation and maintenance in Sesbania rostrata-Azorhizobium caulinodans ORS571 symbiosis.</title>
        <authorList>
            <person name="Suzuki S."/>
            <person name="Aono T."/>
            <person name="Lee KB."/>
            <person name="Suzuki T."/>
            <person name="Liu CT."/>
            <person name="Miwa H."/>
            <person name="Wakao S."/>
            <person name="Iki T."/>
            <person name="Oyaizu H."/>
        </authorList>
    </citation>
    <scope>NUCLEOTIDE SEQUENCE [LARGE SCALE GENOMIC DNA]</scope>
    <source>
        <strain evidence="4">ATCC 43989 / DSM 5975 / JCM 20966 / LMG 6465 / NBRC 14845 / NCIMB 13405 / ORS 571</strain>
    </source>
</reference>
<keyword evidence="1" id="KW-0472">Membrane</keyword>
<reference evidence="3 4" key="4">
    <citation type="journal article" date="2009" name="Appl. Environ. Microbiol.">
        <title>Comparative genome-wide transcriptional profiling of Azorhizobium caulinodans ORS571 grown under free-living and symbiotic conditions.</title>
        <authorList>
            <person name="Tsukada S."/>
            <person name="Aono T."/>
            <person name="Akiba N."/>
            <person name="Lee KB."/>
            <person name="Liu CT."/>
            <person name="Toyazaki H."/>
            <person name="Oyaizu H."/>
        </authorList>
    </citation>
    <scope>NUCLEOTIDE SEQUENCE [LARGE SCALE GENOMIC DNA]</scope>
    <source>
        <strain evidence="4">ATCC 43989 / DSM 5975 / JCM 20966 / LMG 6465 / NBRC 14845 / NCIMB 13405 / ORS 571</strain>
    </source>
</reference>
<evidence type="ECO:0000313" key="3">
    <source>
        <dbReference type="EMBL" id="BAF87530.1"/>
    </source>
</evidence>
<organism evidence="3 4">
    <name type="scientific">Azorhizobium caulinodans (strain ATCC 43989 / DSM 5975 / JCM 20966 / LMG 6465 / NBRC 14845 / NCIMB 13405 / ORS 571)</name>
    <dbReference type="NCBI Taxonomy" id="438753"/>
    <lineage>
        <taxon>Bacteria</taxon>
        <taxon>Pseudomonadati</taxon>
        <taxon>Pseudomonadota</taxon>
        <taxon>Alphaproteobacteria</taxon>
        <taxon>Hyphomicrobiales</taxon>
        <taxon>Xanthobacteraceae</taxon>
        <taxon>Azorhizobium</taxon>
    </lineage>
</organism>
<name>A8HXR8_AZOC5</name>
<evidence type="ECO:0000256" key="2">
    <source>
        <dbReference type="SAM" id="SignalP"/>
    </source>
</evidence>
<reference evidence="3 4" key="5">
    <citation type="journal article" date="2010" name="Appl. Environ. Microbiol.">
        <title>phrR-like gene praR of Azorhizobium caulinodans ORS571 is essential for symbiosis with Sesbania rostrata and is involved in expression of reb genes.</title>
        <authorList>
            <person name="Akiba N."/>
            <person name="Aono T."/>
            <person name="Toyazaki H."/>
            <person name="Sato S."/>
            <person name="Oyaizu H."/>
        </authorList>
    </citation>
    <scope>NUCLEOTIDE SEQUENCE [LARGE SCALE GENOMIC DNA]</scope>
    <source>
        <strain evidence="4">ATCC 43989 / DSM 5975 / JCM 20966 / LMG 6465 / NBRC 14845 / NCIMB 13405 / ORS 571</strain>
    </source>
</reference>
<keyword evidence="1 3" id="KW-0812">Transmembrane</keyword>
<proteinExistence type="predicted"/>
<keyword evidence="1" id="KW-1133">Transmembrane helix</keyword>
<feature type="transmembrane region" description="Helical" evidence="1">
    <location>
        <begin position="229"/>
        <end position="250"/>
    </location>
</feature>
<keyword evidence="4" id="KW-1185">Reference proteome</keyword>
<dbReference type="EMBL" id="AP009384">
    <property type="protein sequence ID" value="BAF87530.1"/>
    <property type="molecule type" value="Genomic_DNA"/>
</dbReference>
<dbReference type="eggNOG" id="ENOG50315WQ">
    <property type="taxonomic scope" value="Bacteria"/>
</dbReference>
<dbReference type="Proteomes" id="UP000000270">
    <property type="component" value="Chromosome"/>
</dbReference>
<dbReference type="HOGENOM" id="CLU_068410_0_0_5"/>
<sequence>MRALAAMLLGLALACGAGRAHAERLVLSPSQADVRISSNFAGVELVLFGAIEGATPGSYDVAVTVRGPHETAVTWRKSRLLGLWINTDSRTFIDTPSYLAVATSRPAAEMAPAELLRREQIGLSRNIFIQRVGPDFADVVTDDPFRAAFLRIKESEGLYEEQPQGVSFLSPSAFRATFALPGRARTGRYEVVAKLLRDGVLVAEARTAFEIRKAGFEARMAGFAENEGFLYGLAVVFAALSVGFGANVVFRRD</sequence>
<evidence type="ECO:0000256" key="1">
    <source>
        <dbReference type="SAM" id="Phobius"/>
    </source>
</evidence>
<feature type="chain" id="PRO_5002721250" evidence="2">
    <location>
        <begin position="23"/>
        <end position="253"/>
    </location>
</feature>
<reference evidence="3 4" key="6">
    <citation type="journal article" date="2011" name="Appl. Environ. Microbiol.">
        <title>Involvement of the azorhizobial chromosome partition gene (parA) in the onset of bacteroid differentiation during Sesbania rostrata stem nodule development.</title>
        <authorList>
            <person name="Liu CT."/>
            <person name="Lee KB."/>
            <person name="Wang YS."/>
            <person name="Peng MH."/>
            <person name="Lee KT."/>
            <person name="Suzuki S."/>
            <person name="Suzuki T."/>
            <person name="Oyaizu H."/>
        </authorList>
    </citation>
    <scope>NUCLEOTIDE SEQUENCE [LARGE SCALE GENOMIC DNA]</scope>
    <source>
        <strain evidence="4">ATCC 43989 / DSM 5975 / JCM 20966 / LMG 6465 / NBRC 14845 / NCIMB 13405 / ORS 571</strain>
    </source>
</reference>
<protein>
    <submittedName>
        <fullName evidence="3">Putative transmembrane protein</fullName>
    </submittedName>
</protein>
<dbReference type="KEGG" id="azc:AZC_1532"/>
<evidence type="ECO:0000313" key="4">
    <source>
        <dbReference type="Proteomes" id="UP000000270"/>
    </source>
</evidence>
<reference evidence="3 4" key="3">
    <citation type="journal article" date="2008" name="BMC Genomics">
        <title>The genome of the versatile nitrogen fixer Azorhizobium caulinodans ORS571.</title>
        <authorList>
            <person name="Lee KB."/>
            <person name="Backer P.D."/>
            <person name="Aono T."/>
            <person name="Liu CT."/>
            <person name="Suzuki S."/>
            <person name="Suzuki T."/>
            <person name="Kaneko T."/>
            <person name="Yamada M."/>
            <person name="Tabata S."/>
            <person name="Kupfer D.M."/>
            <person name="Najar F.Z."/>
            <person name="Wiley G.B."/>
            <person name="Roe B."/>
            <person name="Binnewies T.T."/>
            <person name="Ussery D.W."/>
            <person name="D'Haeze W."/>
            <person name="Herder J.D."/>
            <person name="Gevers D."/>
            <person name="Vereecke D."/>
            <person name="Holsters M."/>
            <person name="Oyaizu H."/>
        </authorList>
    </citation>
    <scope>NUCLEOTIDE SEQUENCE [LARGE SCALE GENOMIC DNA]</scope>
    <source>
        <strain evidence="4">ATCC 43989 / DSM 5975 / JCM 20966 / LMG 6465 / NBRC 14845 / NCIMB 13405 / ORS 571</strain>
    </source>
</reference>
<feature type="signal peptide" evidence="2">
    <location>
        <begin position="1"/>
        <end position="22"/>
    </location>
</feature>
<accession>A8HXR8</accession>
<dbReference type="STRING" id="438753.AZC_1532"/>
<dbReference type="AlphaFoldDB" id="A8HXR8"/>
<dbReference type="PROSITE" id="PS51257">
    <property type="entry name" value="PROKAR_LIPOPROTEIN"/>
    <property type="match status" value="1"/>
</dbReference>
<dbReference type="InterPro" id="IPR019088">
    <property type="entry name" value="CHP02186-rel_TM"/>
</dbReference>
<dbReference type="Pfam" id="PF09608">
    <property type="entry name" value="Alph_Pro_TM"/>
    <property type="match status" value="1"/>
</dbReference>
<keyword evidence="2" id="KW-0732">Signal</keyword>
<gene>
    <name evidence="3" type="ordered locus">AZC_1532</name>
</gene>
<dbReference type="RefSeq" id="WP_012170060.1">
    <property type="nucleotide sequence ID" value="NC_009937.1"/>
</dbReference>
<reference evidence="4" key="2">
    <citation type="submission" date="2007-04" db="EMBL/GenBank/DDBJ databases">
        <title>Complete genome sequence of the nitrogen-fixing bacterium Azorhizobium caulinodans ORS571.</title>
        <authorList>
            <person name="Lee K.B."/>
            <person name="Backer P.D."/>
            <person name="Aono T."/>
            <person name="Liu C.T."/>
            <person name="Suzuki S."/>
            <person name="Suzuki T."/>
            <person name="Kaneko T."/>
            <person name="Yamada M."/>
            <person name="Tabata S."/>
            <person name="Kupfer D.M."/>
            <person name="Najar F.Z."/>
            <person name="Wiley G.B."/>
            <person name="Roe B."/>
            <person name="Binnewies T."/>
            <person name="Ussery D."/>
            <person name="Vereecke D."/>
            <person name="Gevers D."/>
            <person name="Holsters M."/>
            <person name="Oyaizu H."/>
        </authorList>
    </citation>
    <scope>NUCLEOTIDE SEQUENCE [LARGE SCALE GENOMIC DNA]</scope>
    <source>
        <strain evidence="4">ATCC 43989 / DSM 5975 / JCM 20966 / LMG 6465 / NBRC 14845 / NCIMB 13405 / ORS 571</strain>
    </source>
</reference>